<dbReference type="InterPro" id="IPR036388">
    <property type="entry name" value="WH-like_DNA-bd_sf"/>
</dbReference>
<dbReference type="InterPro" id="IPR007627">
    <property type="entry name" value="RNA_pol_sigma70_r2"/>
</dbReference>
<dbReference type="FunFam" id="1.10.601.10:FF:000001">
    <property type="entry name" value="RNA polymerase sigma factor SigA"/>
    <property type="match status" value="1"/>
</dbReference>
<dbReference type="Pfam" id="PF04539">
    <property type="entry name" value="Sigma70_r3"/>
    <property type="match status" value="1"/>
</dbReference>
<feature type="domain" description="RNA polymerase sigma-70" evidence="8">
    <location>
        <begin position="284"/>
        <end position="310"/>
    </location>
</feature>
<dbReference type="InterPro" id="IPR013325">
    <property type="entry name" value="RNA_pol_sigma_r2"/>
</dbReference>
<evidence type="ECO:0000259" key="8">
    <source>
        <dbReference type="PROSITE" id="PS00716"/>
    </source>
</evidence>
<dbReference type="EMBL" id="AP011729">
    <property type="protein sequence ID" value="BAL55788.1"/>
    <property type="molecule type" value="Genomic_DNA"/>
</dbReference>
<reference evidence="9" key="1">
    <citation type="journal article" date="2005" name="Environ. Microbiol.">
        <title>Genetic and functional properties of uncultivated thermophilic crenarchaeotes from a subsurface gold mine as revealed by analysis of genome fragments.</title>
        <authorList>
            <person name="Nunoura T."/>
            <person name="Hirayama H."/>
            <person name="Takami H."/>
            <person name="Oida H."/>
            <person name="Nishi S."/>
            <person name="Shimamura S."/>
            <person name="Suzuki Y."/>
            <person name="Inagaki F."/>
            <person name="Takai K."/>
            <person name="Nealson K.H."/>
            <person name="Horikoshi K."/>
        </authorList>
    </citation>
    <scope>NUCLEOTIDE SEQUENCE</scope>
</reference>
<evidence type="ECO:0000313" key="9">
    <source>
        <dbReference type="EMBL" id="BAL55788.1"/>
    </source>
</evidence>
<sequence length="334" mass="38657">MKTEEFVMPMHTEEETEIFEMANEEELEEEFEEELEPELPAEESEVEGDLSEDLVKLYLQEIGKVPLLTREEEVKLAKRVARGDKKAKEQLALANLRLVVSIAKKHQGSGLSLLDLIQEGNIGLMKAIEKFDYRKGYKFSTYATWWIRQAISRAIADKARTIRIPTHVLELMRRIYKAEEEYVQEKGEPPSIQELSKMLGVPAEEVERVKKISPYTRSFEEPIGDEEEGSVLGDFIGRTKSSPLQEAFSDIQREELRRAIAELSERERKVLDLRFGLSGQQPMTLEEVGKVFGLSRERIRQIEKEALERLKGMKLRQKLMSFENLIQESEIHMN</sequence>
<proteinExistence type="inferred from homology"/>
<evidence type="ECO:0000259" key="7">
    <source>
        <dbReference type="PROSITE" id="PS00715"/>
    </source>
</evidence>
<dbReference type="PRINTS" id="PR00046">
    <property type="entry name" value="SIGMA70FCT"/>
</dbReference>
<dbReference type="EMBL" id="AP011766">
    <property type="protein sequence ID" value="BAL57101.1"/>
    <property type="molecule type" value="Genomic_DNA"/>
</dbReference>
<keyword evidence="2 5" id="KW-0731">Sigma factor</keyword>
<dbReference type="Pfam" id="PF04545">
    <property type="entry name" value="Sigma70_r4"/>
    <property type="match status" value="1"/>
</dbReference>
<evidence type="ECO:0000256" key="5">
    <source>
        <dbReference type="RuleBase" id="RU362124"/>
    </source>
</evidence>
<evidence type="ECO:0000256" key="3">
    <source>
        <dbReference type="ARBA" id="ARBA00023125"/>
    </source>
</evidence>
<organism evidence="9">
    <name type="scientific">uncultured Acetothermia bacterium</name>
    <dbReference type="NCBI Taxonomy" id="236499"/>
    <lineage>
        <taxon>Bacteria</taxon>
        <taxon>Candidatus Bipolaricaulota</taxon>
        <taxon>environmental samples</taxon>
    </lineage>
</organism>
<name>H5SI02_9BACT</name>
<comment type="function">
    <text evidence="5">Sigma factors are initiation factors that promote the attachment of RNA polymerase to specific initiation sites and are then released.</text>
</comment>
<dbReference type="SUPFAM" id="SSF88659">
    <property type="entry name" value="Sigma3 and sigma4 domains of RNA polymerase sigma factors"/>
    <property type="match status" value="2"/>
</dbReference>
<dbReference type="CDD" id="cd06171">
    <property type="entry name" value="Sigma70_r4"/>
    <property type="match status" value="1"/>
</dbReference>
<dbReference type="PANTHER" id="PTHR30603">
    <property type="entry name" value="RNA POLYMERASE SIGMA FACTOR RPO"/>
    <property type="match status" value="1"/>
</dbReference>
<dbReference type="PROSITE" id="PS00716">
    <property type="entry name" value="SIGMA70_2"/>
    <property type="match status" value="1"/>
</dbReference>
<dbReference type="GO" id="GO:0006352">
    <property type="term" value="P:DNA-templated transcription initiation"/>
    <property type="evidence" value="ECO:0007669"/>
    <property type="project" value="InterPro"/>
</dbReference>
<comment type="similarity">
    <text evidence="5">Belongs to the sigma-70 factor family.</text>
</comment>
<evidence type="ECO:0000256" key="4">
    <source>
        <dbReference type="ARBA" id="ARBA00023163"/>
    </source>
</evidence>
<feature type="region of interest" description="Disordered" evidence="6">
    <location>
        <begin position="24"/>
        <end position="46"/>
    </location>
</feature>
<feature type="domain" description="RNA polymerase sigma-70" evidence="7">
    <location>
        <begin position="115"/>
        <end position="128"/>
    </location>
</feature>
<dbReference type="InterPro" id="IPR050239">
    <property type="entry name" value="Sigma-70_RNA_pol_init_factors"/>
</dbReference>
<dbReference type="SUPFAM" id="SSF88946">
    <property type="entry name" value="Sigma2 domain of RNA polymerase sigma factors"/>
    <property type="match status" value="1"/>
</dbReference>
<dbReference type="GO" id="GO:0016987">
    <property type="term" value="F:sigma factor activity"/>
    <property type="evidence" value="ECO:0007669"/>
    <property type="project" value="UniProtKB-KW"/>
</dbReference>
<dbReference type="InterPro" id="IPR009042">
    <property type="entry name" value="RNA_pol_sigma70_r1_2"/>
</dbReference>
<dbReference type="InterPro" id="IPR013324">
    <property type="entry name" value="RNA_pol_sigma_r3/r4-like"/>
</dbReference>
<dbReference type="EMBL" id="AP011731">
    <property type="protein sequence ID" value="BAL55878.1"/>
    <property type="molecule type" value="Genomic_DNA"/>
</dbReference>
<evidence type="ECO:0000256" key="1">
    <source>
        <dbReference type="ARBA" id="ARBA00023015"/>
    </source>
</evidence>
<keyword evidence="4 5" id="KW-0804">Transcription</keyword>
<reference evidence="9" key="2">
    <citation type="journal article" date="2012" name="PLoS ONE">
        <title>A Deeply Branching Thermophilic Bacterium with an Ancient Acetyl-CoA Pathway Dominates a Subsurface Ecosystem.</title>
        <authorList>
            <person name="Takami H."/>
            <person name="Noguchi H."/>
            <person name="Takaki Y."/>
            <person name="Uchiyama I."/>
            <person name="Toyoda A."/>
            <person name="Nishi S."/>
            <person name="Chee G.-J."/>
            <person name="Arai W."/>
            <person name="Nunoura T."/>
            <person name="Itoh T."/>
            <person name="Hattori M."/>
            <person name="Takai K."/>
        </authorList>
    </citation>
    <scope>NUCLEOTIDE SEQUENCE</scope>
</reference>
<evidence type="ECO:0000313" key="10">
    <source>
        <dbReference type="EMBL" id="BAL55878.1"/>
    </source>
</evidence>
<gene>
    <name evidence="9" type="ORF">HGMM_F31E01C24</name>
    <name evidence="10" type="ORF">HGMM_F32F05C36</name>
    <name evidence="11" type="ORF">HGMM_F47C08C22</name>
</gene>
<dbReference type="NCBIfam" id="TIGR02937">
    <property type="entry name" value="sigma70-ECF"/>
    <property type="match status" value="1"/>
</dbReference>
<dbReference type="InterPro" id="IPR007624">
    <property type="entry name" value="RNA_pol_sigma70_r3"/>
</dbReference>
<evidence type="ECO:0000256" key="6">
    <source>
        <dbReference type="SAM" id="MobiDB-lite"/>
    </source>
</evidence>
<dbReference type="Gene3D" id="1.10.10.10">
    <property type="entry name" value="Winged helix-like DNA-binding domain superfamily/Winged helix DNA-binding domain"/>
    <property type="match status" value="2"/>
</dbReference>
<dbReference type="AlphaFoldDB" id="H5SI02"/>
<dbReference type="Pfam" id="PF04542">
    <property type="entry name" value="Sigma70_r2"/>
    <property type="match status" value="1"/>
</dbReference>
<accession>H5SI02</accession>
<dbReference type="InterPro" id="IPR000943">
    <property type="entry name" value="RNA_pol_sigma70"/>
</dbReference>
<dbReference type="Pfam" id="PF00140">
    <property type="entry name" value="Sigma70_r1_2"/>
    <property type="match status" value="1"/>
</dbReference>
<evidence type="ECO:0000313" key="11">
    <source>
        <dbReference type="EMBL" id="BAL57101.1"/>
    </source>
</evidence>
<dbReference type="Gene3D" id="1.10.601.10">
    <property type="entry name" value="RNA Polymerase Primary Sigma Factor"/>
    <property type="match status" value="2"/>
</dbReference>
<dbReference type="PROSITE" id="PS00715">
    <property type="entry name" value="SIGMA70_1"/>
    <property type="match status" value="1"/>
</dbReference>
<dbReference type="GO" id="GO:0003677">
    <property type="term" value="F:DNA binding"/>
    <property type="evidence" value="ECO:0007669"/>
    <property type="project" value="UniProtKB-KW"/>
</dbReference>
<dbReference type="InterPro" id="IPR007630">
    <property type="entry name" value="RNA_pol_sigma70_r4"/>
</dbReference>
<dbReference type="InterPro" id="IPR014284">
    <property type="entry name" value="RNA_pol_sigma-70_dom"/>
</dbReference>
<keyword evidence="1 5" id="KW-0805">Transcription regulation</keyword>
<keyword evidence="3 5" id="KW-0238">DNA-binding</keyword>
<evidence type="ECO:0000256" key="2">
    <source>
        <dbReference type="ARBA" id="ARBA00023082"/>
    </source>
</evidence>
<protein>
    <recommendedName>
        <fullName evidence="5">RNA polymerase sigma factor</fullName>
    </recommendedName>
</protein>
<dbReference type="PANTHER" id="PTHR30603:SF47">
    <property type="entry name" value="RNA POLYMERASE SIGMA FACTOR SIGD, CHLOROPLASTIC"/>
    <property type="match status" value="1"/>
</dbReference>